<gene>
    <name evidence="1" type="ORF">CIRG_03996</name>
</gene>
<dbReference type="Proteomes" id="UP000054565">
    <property type="component" value="Unassembled WGS sequence"/>
</dbReference>
<dbReference type="EMBL" id="DS028094">
    <property type="protein sequence ID" value="KMP04305.1"/>
    <property type="molecule type" value="Genomic_DNA"/>
</dbReference>
<accession>A0A0J6Y991</accession>
<organism evidence="1 2">
    <name type="scientific">Coccidioides immitis RMSCC 2394</name>
    <dbReference type="NCBI Taxonomy" id="404692"/>
    <lineage>
        <taxon>Eukaryota</taxon>
        <taxon>Fungi</taxon>
        <taxon>Dikarya</taxon>
        <taxon>Ascomycota</taxon>
        <taxon>Pezizomycotina</taxon>
        <taxon>Eurotiomycetes</taxon>
        <taxon>Eurotiomycetidae</taxon>
        <taxon>Onygenales</taxon>
        <taxon>Onygenaceae</taxon>
        <taxon>Coccidioides</taxon>
    </lineage>
</organism>
<protein>
    <submittedName>
        <fullName evidence="1">Uncharacterized protein</fullName>
    </submittedName>
</protein>
<sequence>MAEGKFTLRARALRWRDFEDLAQGFKESSSVLFIKDSTLITRFIKMMRLKSSSDKNSPLKPQNISTVVSKTHHFNEGSLDERAVEMCRDASLQLLSLDLS</sequence>
<proteinExistence type="predicted"/>
<reference evidence="2" key="1">
    <citation type="journal article" date="2010" name="Genome Res.">
        <title>Population genomic sequencing of Coccidioides fungi reveals recent hybridization and transposon control.</title>
        <authorList>
            <person name="Neafsey D.E."/>
            <person name="Barker B.M."/>
            <person name="Sharpton T.J."/>
            <person name="Stajich J.E."/>
            <person name="Park D.J."/>
            <person name="Whiston E."/>
            <person name="Hung C.-Y."/>
            <person name="McMahan C."/>
            <person name="White J."/>
            <person name="Sykes S."/>
            <person name="Heiman D."/>
            <person name="Young S."/>
            <person name="Zeng Q."/>
            <person name="Abouelleil A."/>
            <person name="Aftuck L."/>
            <person name="Bessette D."/>
            <person name="Brown A."/>
            <person name="FitzGerald M."/>
            <person name="Lui A."/>
            <person name="Macdonald J.P."/>
            <person name="Priest M."/>
            <person name="Orbach M.J."/>
            <person name="Galgiani J.N."/>
            <person name="Kirkland T.N."/>
            <person name="Cole G.T."/>
            <person name="Birren B.W."/>
            <person name="Henn M.R."/>
            <person name="Taylor J.W."/>
            <person name="Rounsley S.D."/>
        </authorList>
    </citation>
    <scope>NUCLEOTIDE SEQUENCE [LARGE SCALE GENOMIC DNA]</scope>
    <source>
        <strain evidence="2">RMSCC 2394</strain>
    </source>
</reference>
<evidence type="ECO:0000313" key="2">
    <source>
        <dbReference type="Proteomes" id="UP000054565"/>
    </source>
</evidence>
<dbReference type="AlphaFoldDB" id="A0A0J6Y991"/>
<name>A0A0J6Y991_COCIT</name>
<evidence type="ECO:0000313" key="1">
    <source>
        <dbReference type="EMBL" id="KMP04305.1"/>
    </source>
</evidence>